<reference evidence="10 11" key="1">
    <citation type="submission" date="2016-05" db="EMBL/GenBank/DDBJ databases">
        <title>Draft genome of Corynebacterium afermentans subsp. afermentans LCDC 88199T.</title>
        <authorList>
            <person name="Bernier A.-M."/>
            <person name="Bernard K."/>
        </authorList>
    </citation>
    <scope>NUCLEOTIDE SEQUENCE [LARGE SCALE GENOMIC DNA]</scope>
    <source>
        <strain evidence="10">NML04-0072</strain>
        <strain evidence="11">NML120819</strain>
    </source>
</reference>
<evidence type="ECO:0000256" key="3">
    <source>
        <dbReference type="ARBA" id="ARBA00023125"/>
    </source>
</evidence>
<keyword evidence="2" id="KW-0805">Transcription regulation</keyword>
<dbReference type="PROSITE" id="PS50931">
    <property type="entry name" value="HTH_LYSR"/>
    <property type="match status" value="1"/>
</dbReference>
<dbReference type="STRING" id="539.A7P85_04895"/>
<proteinExistence type="inferred from homology"/>
<evidence type="ECO:0000256" key="4">
    <source>
        <dbReference type="ARBA" id="ARBA00023159"/>
    </source>
</evidence>
<dbReference type="PANTHER" id="PTHR30346:SF26">
    <property type="entry name" value="HYDROGEN PEROXIDE-INDUCIBLE GENES ACTIVATOR"/>
    <property type="match status" value="1"/>
</dbReference>
<dbReference type="SUPFAM" id="SSF46785">
    <property type="entry name" value="Winged helix' DNA-binding domain"/>
    <property type="match status" value="1"/>
</dbReference>
<dbReference type="InterPro" id="IPR036390">
    <property type="entry name" value="WH_DNA-bd_sf"/>
</dbReference>
<dbReference type="PRINTS" id="PR00039">
    <property type="entry name" value="HTHLYSR"/>
</dbReference>
<evidence type="ECO:0000313" key="8">
    <source>
        <dbReference type="EMBL" id="OAM22214.1"/>
    </source>
</evidence>
<dbReference type="EMBL" id="LT906482">
    <property type="protein sequence ID" value="SNW07342.1"/>
    <property type="molecule type" value="Genomic_DNA"/>
</dbReference>
<dbReference type="KEGG" id="ecor:SAMEA4412678_0542"/>
<evidence type="ECO:0000313" key="12">
    <source>
        <dbReference type="Proteomes" id="UP000215465"/>
    </source>
</evidence>
<dbReference type="SUPFAM" id="SSF53850">
    <property type="entry name" value="Periplasmic binding protein-like II"/>
    <property type="match status" value="1"/>
</dbReference>
<dbReference type="Pfam" id="PF00126">
    <property type="entry name" value="HTH_1"/>
    <property type="match status" value="1"/>
</dbReference>
<keyword evidence="4" id="KW-0010">Activator</keyword>
<keyword evidence="3" id="KW-0238">DNA-binding</keyword>
<dbReference type="EMBL" id="LXSH01000017">
    <property type="protein sequence ID" value="OAM22214.1"/>
    <property type="molecule type" value="Genomic_DNA"/>
</dbReference>
<dbReference type="InterPro" id="IPR005119">
    <property type="entry name" value="LysR_subst-bd"/>
</dbReference>
<accession>A0A1A9RF13</accession>
<evidence type="ECO:0000256" key="1">
    <source>
        <dbReference type="ARBA" id="ARBA00009437"/>
    </source>
</evidence>
<dbReference type="EMBL" id="LXSG01000037">
    <property type="protein sequence ID" value="OAM16931.1"/>
    <property type="molecule type" value="Genomic_DNA"/>
</dbReference>
<evidence type="ECO:0000313" key="7">
    <source>
        <dbReference type="EMBL" id="OAM16931.1"/>
    </source>
</evidence>
<dbReference type="RefSeq" id="WP_003825027.1">
    <property type="nucleotide sequence ID" value="NZ_CAUTFU010000065.1"/>
</dbReference>
<dbReference type="GO" id="GO:0032993">
    <property type="term" value="C:protein-DNA complex"/>
    <property type="evidence" value="ECO:0007669"/>
    <property type="project" value="TreeGrafter"/>
</dbReference>
<dbReference type="Gene3D" id="3.40.190.10">
    <property type="entry name" value="Periplasmic binding protein-like II"/>
    <property type="match status" value="2"/>
</dbReference>
<dbReference type="InterPro" id="IPR036388">
    <property type="entry name" value="WH-like_DNA-bd_sf"/>
</dbReference>
<gene>
    <name evidence="9" type="primary">oxyR</name>
    <name evidence="8" type="ORF">A7P89_05360</name>
    <name evidence="7" type="ORF">A7P90_10000</name>
    <name evidence="9" type="ORF">SAMEA4412678_00542</name>
</gene>
<dbReference type="AlphaFoldDB" id="A0A1A9RF13"/>
<dbReference type="Proteomes" id="UP000215465">
    <property type="component" value="Chromosome 1"/>
</dbReference>
<sequence>MTLTELRYIVAVAQERHFGRAAQRCFVSQPTLSIAIKKLEEELSVSLFDRSSNEVKPTETGERIITQAHRVLEEADRIKHLAASEQNELAGVFKLGLIFTVAPYLLPRLILSLRKLAPDMPLMLEEHYTANLTDSLKKGELDAIVVAEPFQEPGIITEPLYDEPFFVIVPKGHEFEELDAVSVQQLTEQQVLLLSEGNCMRDQVLESCSKLASRQRILGLANTLQGSSINTIRHMVASGLGISVLPSSALTDNDHLLFSIIPFEPPVPNRRIVLASRRNFVRPQALQALRQAILKSQLTGVRFAEA</sequence>
<reference evidence="7" key="2">
    <citation type="submission" date="2016-05" db="EMBL/GenBank/DDBJ databases">
        <authorList>
            <person name="Lavstsen T."/>
            <person name="Jespersen J.S."/>
        </authorList>
    </citation>
    <scope>NUCLEOTIDE SEQUENCE</scope>
    <source>
        <strain evidence="7">NML04-0072</strain>
        <strain evidence="8">NML120819</strain>
    </source>
</reference>
<name>A0A1A9RF13_EIKCO</name>
<dbReference type="Gene3D" id="1.10.10.10">
    <property type="entry name" value="Winged helix-like DNA-binding domain superfamily/Winged helix DNA-binding domain"/>
    <property type="match status" value="1"/>
</dbReference>
<dbReference type="Proteomes" id="UP000077589">
    <property type="component" value="Unassembled WGS sequence"/>
</dbReference>
<reference evidence="9 12" key="3">
    <citation type="submission" date="2017-06" db="EMBL/GenBank/DDBJ databases">
        <authorList>
            <consortium name="Pathogen Informatics"/>
        </authorList>
    </citation>
    <scope>NUCLEOTIDE SEQUENCE [LARGE SCALE GENOMIC DNA]</scope>
    <source>
        <strain evidence="9 12">NCTC10596</strain>
    </source>
</reference>
<dbReference type="OrthoDB" id="9775392at2"/>
<evidence type="ECO:0000313" key="11">
    <source>
        <dbReference type="Proteomes" id="UP000078103"/>
    </source>
</evidence>
<dbReference type="GeneID" id="60769440"/>
<comment type="similarity">
    <text evidence="1">Belongs to the LysR transcriptional regulatory family.</text>
</comment>
<evidence type="ECO:0000313" key="9">
    <source>
        <dbReference type="EMBL" id="SNW07342.1"/>
    </source>
</evidence>
<evidence type="ECO:0000256" key="2">
    <source>
        <dbReference type="ARBA" id="ARBA00023015"/>
    </source>
</evidence>
<keyword evidence="5" id="KW-0804">Transcription</keyword>
<dbReference type="FunFam" id="1.10.10.10:FF:000001">
    <property type="entry name" value="LysR family transcriptional regulator"/>
    <property type="match status" value="1"/>
</dbReference>
<dbReference type="PANTHER" id="PTHR30346">
    <property type="entry name" value="TRANSCRIPTIONAL DUAL REGULATOR HCAR-RELATED"/>
    <property type="match status" value="1"/>
</dbReference>
<protein>
    <submittedName>
        <fullName evidence="7">LysR family transcriptional regulator</fullName>
    </submittedName>
    <submittedName>
        <fullName evidence="9">Morphology and auto-aggregation control protein</fullName>
    </submittedName>
</protein>
<feature type="domain" description="HTH lysR-type" evidence="6">
    <location>
        <begin position="1"/>
        <end position="58"/>
    </location>
</feature>
<dbReference type="GO" id="GO:0003677">
    <property type="term" value="F:DNA binding"/>
    <property type="evidence" value="ECO:0007669"/>
    <property type="project" value="UniProtKB-KW"/>
</dbReference>
<dbReference type="Pfam" id="PF03466">
    <property type="entry name" value="LysR_substrate"/>
    <property type="match status" value="1"/>
</dbReference>
<dbReference type="InterPro" id="IPR000847">
    <property type="entry name" value="LysR_HTH_N"/>
</dbReference>
<dbReference type="GO" id="GO:0003700">
    <property type="term" value="F:DNA-binding transcription factor activity"/>
    <property type="evidence" value="ECO:0007669"/>
    <property type="project" value="InterPro"/>
</dbReference>
<dbReference type="CDD" id="cd08411">
    <property type="entry name" value="PBP2_OxyR"/>
    <property type="match status" value="1"/>
</dbReference>
<evidence type="ECO:0000259" key="6">
    <source>
        <dbReference type="PROSITE" id="PS50931"/>
    </source>
</evidence>
<evidence type="ECO:0000313" key="10">
    <source>
        <dbReference type="Proteomes" id="UP000077589"/>
    </source>
</evidence>
<evidence type="ECO:0000256" key="5">
    <source>
        <dbReference type="ARBA" id="ARBA00023163"/>
    </source>
</evidence>
<dbReference type="Proteomes" id="UP000078103">
    <property type="component" value="Unassembled WGS sequence"/>
</dbReference>
<organism evidence="7 10">
    <name type="scientific">Eikenella corrodens</name>
    <dbReference type="NCBI Taxonomy" id="539"/>
    <lineage>
        <taxon>Bacteria</taxon>
        <taxon>Pseudomonadati</taxon>
        <taxon>Pseudomonadota</taxon>
        <taxon>Betaproteobacteria</taxon>
        <taxon>Neisseriales</taxon>
        <taxon>Neisseriaceae</taxon>
        <taxon>Eikenella</taxon>
    </lineage>
</organism>